<proteinExistence type="predicted"/>
<evidence type="ECO:0000313" key="2">
    <source>
        <dbReference type="Proteomes" id="UP000556436"/>
    </source>
</evidence>
<dbReference type="EMBL" id="JACHJG010000012">
    <property type="protein sequence ID" value="MBB4889229.1"/>
    <property type="molecule type" value="Genomic_DNA"/>
</dbReference>
<organism evidence="1 2">
    <name type="scientific">Streptomyces netropsis</name>
    <name type="common">Streptoverticillium netropsis</name>
    <dbReference type="NCBI Taxonomy" id="55404"/>
    <lineage>
        <taxon>Bacteria</taxon>
        <taxon>Bacillati</taxon>
        <taxon>Actinomycetota</taxon>
        <taxon>Actinomycetes</taxon>
        <taxon>Kitasatosporales</taxon>
        <taxon>Streptomycetaceae</taxon>
        <taxon>Streptomyces</taxon>
    </lineage>
</organism>
<dbReference type="GO" id="GO:0016799">
    <property type="term" value="F:hydrolase activity, hydrolyzing N-glycosyl compounds"/>
    <property type="evidence" value="ECO:0007669"/>
    <property type="project" value="InterPro"/>
</dbReference>
<dbReference type="Proteomes" id="UP000556436">
    <property type="component" value="Unassembled WGS sequence"/>
</dbReference>
<keyword evidence="2" id="KW-1185">Reference proteome</keyword>
<evidence type="ECO:0000313" key="1">
    <source>
        <dbReference type="EMBL" id="MBB4889229.1"/>
    </source>
</evidence>
<reference evidence="1 2" key="1">
    <citation type="submission" date="2020-08" db="EMBL/GenBank/DDBJ databases">
        <title>Genomic Encyclopedia of Type Strains, Phase III (KMG-III): the genomes of soil and plant-associated and newly described type strains.</title>
        <authorList>
            <person name="Whitman W."/>
        </authorList>
    </citation>
    <scope>NUCLEOTIDE SEQUENCE [LARGE SCALE GENOMIC DNA]</scope>
    <source>
        <strain evidence="1 2">CECT 3265</strain>
    </source>
</reference>
<name>A0A7W7LFS7_STRNE</name>
<comment type="caution">
    <text evidence="1">The sequence shown here is derived from an EMBL/GenBank/DDBJ whole genome shotgun (WGS) entry which is preliminary data.</text>
</comment>
<accession>A0A7W7LFS7</accession>
<dbReference type="RefSeq" id="WP_229822872.1">
    <property type="nucleotide sequence ID" value="NZ_BMRW01000018.1"/>
</dbReference>
<dbReference type="InterPro" id="IPR036452">
    <property type="entry name" value="Ribo_hydro-like"/>
</dbReference>
<gene>
    <name evidence="1" type="ORF">FHS38_005304</name>
</gene>
<dbReference type="SUPFAM" id="SSF53590">
    <property type="entry name" value="Nucleoside hydrolase"/>
    <property type="match status" value="1"/>
</dbReference>
<sequence>MLVDPTAATEVLTRPVRVELRGEHTRGTTVVDRRDNRGPGRPEDTAVRLVLGVDRDRVVREVLDGVLAVVS</sequence>
<dbReference type="Gene3D" id="3.90.245.10">
    <property type="entry name" value="Ribonucleoside hydrolase-like"/>
    <property type="match status" value="1"/>
</dbReference>
<dbReference type="AlphaFoldDB" id="A0A7W7LFS7"/>
<protein>
    <submittedName>
        <fullName evidence="1">Inosine-uridine nucleoside N-ribohydrolase</fullName>
    </submittedName>
</protein>
<keyword evidence="1" id="KW-0378">Hydrolase</keyword>